<dbReference type="InterPro" id="IPR050223">
    <property type="entry name" value="D-isomer_2-hydroxyacid_DH"/>
</dbReference>
<dbReference type="PANTHER" id="PTHR10996">
    <property type="entry name" value="2-HYDROXYACID DEHYDROGENASE-RELATED"/>
    <property type="match status" value="1"/>
</dbReference>
<keyword evidence="2" id="KW-0520">NAD</keyword>
<dbReference type="AlphaFoldDB" id="A0A9N9UGH3"/>
<dbReference type="GO" id="GO:0005829">
    <property type="term" value="C:cytosol"/>
    <property type="evidence" value="ECO:0007669"/>
    <property type="project" value="TreeGrafter"/>
</dbReference>
<dbReference type="InterPro" id="IPR036291">
    <property type="entry name" value="NAD(P)-bd_dom_sf"/>
</dbReference>
<protein>
    <recommendedName>
        <fullName evidence="3">D-isomer specific 2-hydroxyacid dehydrogenase NAD-binding domain-containing protein</fullName>
    </recommendedName>
</protein>
<accession>A0A9N9UGH3</accession>
<keyword evidence="5" id="KW-1185">Reference proteome</keyword>
<dbReference type="SUPFAM" id="SSF51735">
    <property type="entry name" value="NAD(P)-binding Rossmann-fold domains"/>
    <property type="match status" value="1"/>
</dbReference>
<gene>
    <name evidence="4" type="ORF">CBYS24578_00010637</name>
</gene>
<organism evidence="4 5">
    <name type="scientific">Clonostachys byssicola</name>
    <dbReference type="NCBI Taxonomy" id="160290"/>
    <lineage>
        <taxon>Eukaryota</taxon>
        <taxon>Fungi</taxon>
        <taxon>Dikarya</taxon>
        <taxon>Ascomycota</taxon>
        <taxon>Pezizomycotina</taxon>
        <taxon>Sordariomycetes</taxon>
        <taxon>Hypocreomycetidae</taxon>
        <taxon>Hypocreales</taxon>
        <taxon>Bionectriaceae</taxon>
        <taxon>Clonostachys</taxon>
    </lineage>
</organism>
<dbReference type="InterPro" id="IPR006140">
    <property type="entry name" value="D-isomer_DH_NAD-bd"/>
</dbReference>
<name>A0A9N9UGH3_9HYPO</name>
<proteinExistence type="predicted"/>
<dbReference type="OrthoDB" id="9991913at2759"/>
<dbReference type="GO" id="GO:0051287">
    <property type="term" value="F:NAD binding"/>
    <property type="evidence" value="ECO:0007669"/>
    <property type="project" value="InterPro"/>
</dbReference>
<keyword evidence="1" id="KW-0560">Oxidoreductase</keyword>
<reference evidence="4" key="1">
    <citation type="submission" date="2021-10" db="EMBL/GenBank/DDBJ databases">
        <authorList>
            <person name="Piombo E."/>
        </authorList>
    </citation>
    <scope>NUCLEOTIDE SEQUENCE</scope>
</reference>
<sequence length="342" mass="38060">MSKRHIVLVIGNPDGLVESDHWEKFAAQYEVILYDFKSQNEFHESLRSGFCSGISGIVRLGLRTPPAAARVGQGWTRLAMKYFPSTLRVIVNFGHGFEEEDIEGLNNRGVSFYNSCGGSESTATIGTYLTISVFRNLSRYERMLRSGQFLPALRESLNSALDVQDKHIGIIGMGAIGQALAMQVSALGMHIHAVDRPSLRAMMEDPSKWPGQPEIQVHDTIDLLIPQVDCIVLTCPYSTETHHLLSRERFRNMKKGVRIVNIARGKCIDEEALCEAIDQGIVGGVGLDVYENEPQISAKLLEKQDFVTLLPHVGGLTLNAMAKHAQICLNKMDKYLFQDEQT</sequence>
<comment type="caution">
    <text evidence="4">The sequence shown here is derived from an EMBL/GenBank/DDBJ whole genome shotgun (WGS) entry which is preliminary data.</text>
</comment>
<feature type="domain" description="D-isomer specific 2-hydroxyacid dehydrogenase NAD-binding" evidence="3">
    <location>
        <begin position="129"/>
        <end position="314"/>
    </location>
</feature>
<evidence type="ECO:0000256" key="2">
    <source>
        <dbReference type="ARBA" id="ARBA00023027"/>
    </source>
</evidence>
<dbReference type="Gene3D" id="3.40.50.720">
    <property type="entry name" value="NAD(P)-binding Rossmann-like Domain"/>
    <property type="match status" value="2"/>
</dbReference>
<evidence type="ECO:0000256" key="1">
    <source>
        <dbReference type="ARBA" id="ARBA00023002"/>
    </source>
</evidence>
<dbReference type="Pfam" id="PF02826">
    <property type="entry name" value="2-Hacid_dh_C"/>
    <property type="match status" value="1"/>
</dbReference>
<evidence type="ECO:0000313" key="4">
    <source>
        <dbReference type="EMBL" id="CAG9987994.1"/>
    </source>
</evidence>
<dbReference type="SUPFAM" id="SSF52283">
    <property type="entry name" value="Formate/glycerate dehydrogenase catalytic domain-like"/>
    <property type="match status" value="1"/>
</dbReference>
<evidence type="ECO:0000313" key="5">
    <source>
        <dbReference type="Proteomes" id="UP000754883"/>
    </source>
</evidence>
<dbReference type="GO" id="GO:0030267">
    <property type="term" value="F:glyoxylate reductase (NADPH) activity"/>
    <property type="evidence" value="ECO:0007669"/>
    <property type="project" value="TreeGrafter"/>
</dbReference>
<dbReference type="PANTHER" id="PTHR10996:SF178">
    <property type="entry name" value="2-HYDROXYACID DEHYDROGENASE YGL185C-RELATED"/>
    <property type="match status" value="1"/>
</dbReference>
<dbReference type="Proteomes" id="UP000754883">
    <property type="component" value="Unassembled WGS sequence"/>
</dbReference>
<dbReference type="EMBL" id="CABFNO020001443">
    <property type="protein sequence ID" value="CAG9987994.1"/>
    <property type="molecule type" value="Genomic_DNA"/>
</dbReference>
<dbReference type="GO" id="GO:0016618">
    <property type="term" value="F:hydroxypyruvate reductase [NAD(P)H] activity"/>
    <property type="evidence" value="ECO:0007669"/>
    <property type="project" value="TreeGrafter"/>
</dbReference>
<evidence type="ECO:0000259" key="3">
    <source>
        <dbReference type="Pfam" id="PF02826"/>
    </source>
</evidence>